<dbReference type="AlphaFoldDB" id="G5NLG3"/>
<proteinExistence type="predicted"/>
<evidence type="ECO:0000313" key="1">
    <source>
        <dbReference type="EMBL" id="EHC48459.1"/>
    </source>
</evidence>
<organism evidence="1 2">
    <name type="scientific">Salmonella enterica subsp. enterica serovar Inverness str. R8-3668</name>
    <dbReference type="NCBI Taxonomy" id="913075"/>
    <lineage>
        <taxon>Bacteria</taxon>
        <taxon>Pseudomonadati</taxon>
        <taxon>Pseudomonadota</taxon>
        <taxon>Gammaproteobacteria</taxon>
        <taxon>Enterobacterales</taxon>
        <taxon>Enterobacteriaceae</taxon>
        <taxon>Salmonella</taxon>
    </lineage>
</organism>
<dbReference type="Proteomes" id="UP000003532">
    <property type="component" value="Unassembled WGS sequence"/>
</dbReference>
<name>G5NLG3_SALET</name>
<sequence>MMIIVAIFEREKICTDITTRRKHGTSKPEYAAGRQHH</sequence>
<reference evidence="1 2" key="1">
    <citation type="journal article" date="2011" name="BMC Genomics">
        <title>Genome sequencing reveals diversification of virulence factor content and possible host adaptation in distinct subpopulations of Salmonella enterica.</title>
        <authorList>
            <person name="den Bakker H.C."/>
            <person name="Moreno Switt A.I."/>
            <person name="Govoni G."/>
            <person name="Cummings C.A."/>
            <person name="Ranieri M.L."/>
            <person name="Degoricija L."/>
            <person name="Hoelzer K."/>
            <person name="Rodriguez-Rivera L.D."/>
            <person name="Brown S."/>
            <person name="Bolchacova E."/>
            <person name="Furtado M.R."/>
            <person name="Wiedmann M."/>
        </authorList>
    </citation>
    <scope>NUCLEOTIDE SEQUENCE [LARGE SCALE GENOMIC DNA]</scope>
    <source>
        <strain evidence="1 2">R8-3668</strain>
    </source>
</reference>
<gene>
    <name evidence="1" type="ORF">LTSEINV_6045</name>
</gene>
<accession>G5NLG3</accession>
<dbReference type="PATRIC" id="fig|913075.3.peg.4724"/>
<dbReference type="BioCyc" id="SENT913075:G120P-1572-MONOMER"/>
<comment type="caution">
    <text evidence="1">The sequence shown here is derived from an EMBL/GenBank/DDBJ whole genome shotgun (WGS) entry which is preliminary data.</text>
</comment>
<evidence type="ECO:0000313" key="2">
    <source>
        <dbReference type="Proteomes" id="UP000003532"/>
    </source>
</evidence>
<dbReference type="EMBL" id="AFCO01001970">
    <property type="protein sequence ID" value="EHC48459.1"/>
    <property type="molecule type" value="Genomic_DNA"/>
</dbReference>
<protein>
    <submittedName>
        <fullName evidence="1">Uncharacterized protein</fullName>
    </submittedName>
</protein>